<evidence type="ECO:0000256" key="1">
    <source>
        <dbReference type="ARBA" id="ARBA00022676"/>
    </source>
</evidence>
<feature type="site" description="Important for substrate specificity" evidence="4">
    <location>
        <position position="234"/>
    </location>
</feature>
<keyword evidence="2 4" id="KW-0808">Transferase</keyword>
<gene>
    <name evidence="6" type="ORF">HK100_000630</name>
</gene>
<dbReference type="InterPro" id="IPR000845">
    <property type="entry name" value="Nucleoside_phosphorylase_d"/>
</dbReference>
<dbReference type="PANTHER" id="PTHR42679:SF2">
    <property type="entry name" value="S-METHYL-5'-THIOADENOSINE PHOSPHORYLASE"/>
    <property type="match status" value="1"/>
</dbReference>
<organism evidence="6 7">
    <name type="scientific">Physocladia obscura</name>
    <dbReference type="NCBI Taxonomy" id="109957"/>
    <lineage>
        <taxon>Eukaryota</taxon>
        <taxon>Fungi</taxon>
        <taxon>Fungi incertae sedis</taxon>
        <taxon>Chytridiomycota</taxon>
        <taxon>Chytridiomycota incertae sedis</taxon>
        <taxon>Chytridiomycetes</taxon>
        <taxon>Chytridiales</taxon>
        <taxon>Chytriomycetaceae</taxon>
        <taxon>Physocladia</taxon>
    </lineage>
</organism>
<feature type="binding site" evidence="4">
    <location>
        <begin position="63"/>
        <end position="64"/>
    </location>
    <ligand>
        <name>phosphate</name>
        <dbReference type="ChEBI" id="CHEBI:43474"/>
    </ligand>
</feature>
<keyword evidence="1 4" id="KW-0328">Glycosyltransferase</keyword>
<dbReference type="SUPFAM" id="SSF53167">
    <property type="entry name" value="Purine and uridine phosphorylases"/>
    <property type="match status" value="1"/>
</dbReference>
<dbReference type="Gene3D" id="3.40.50.1580">
    <property type="entry name" value="Nucleoside phosphorylase domain"/>
    <property type="match status" value="1"/>
</dbReference>
<evidence type="ECO:0000313" key="7">
    <source>
        <dbReference type="Proteomes" id="UP001211907"/>
    </source>
</evidence>
<dbReference type="FunFam" id="3.40.50.1580:FF:000008">
    <property type="entry name" value="S-methyl-5'-thioadenosine phosphorylase"/>
    <property type="match status" value="1"/>
</dbReference>
<feature type="domain" description="Nucleoside phosphorylase" evidence="5">
    <location>
        <begin position="13"/>
        <end position="256"/>
    </location>
</feature>
<dbReference type="InterPro" id="IPR010044">
    <property type="entry name" value="MTAP"/>
</dbReference>
<feature type="binding site" evidence="4">
    <location>
        <position position="197"/>
    </location>
    <ligand>
        <name>substrate</name>
    </ligand>
</feature>
<comment type="subunit">
    <text evidence="4">Homotrimer.</text>
</comment>
<dbReference type="GO" id="GO:0019509">
    <property type="term" value="P:L-methionine salvage from methylthioadenosine"/>
    <property type="evidence" value="ECO:0007669"/>
    <property type="project" value="UniProtKB-UniRule"/>
</dbReference>
<dbReference type="PANTHER" id="PTHR42679">
    <property type="entry name" value="S-METHYL-5'-THIOADENOSINE PHOSPHORYLASE"/>
    <property type="match status" value="1"/>
</dbReference>
<evidence type="ECO:0000259" key="5">
    <source>
        <dbReference type="Pfam" id="PF01048"/>
    </source>
</evidence>
<keyword evidence="3 4" id="KW-0660">Purine salvage</keyword>
<evidence type="ECO:0000313" key="6">
    <source>
        <dbReference type="EMBL" id="KAJ3118342.1"/>
    </source>
</evidence>
<feature type="binding site" evidence="4">
    <location>
        <position position="198"/>
    </location>
    <ligand>
        <name>phosphate</name>
        <dbReference type="ChEBI" id="CHEBI:43474"/>
    </ligand>
</feature>
<dbReference type="InterPro" id="IPR035994">
    <property type="entry name" value="Nucleoside_phosphorylase_sf"/>
</dbReference>
<dbReference type="GO" id="GO:0006166">
    <property type="term" value="P:purine ribonucleoside salvage"/>
    <property type="evidence" value="ECO:0007669"/>
    <property type="project" value="UniProtKB-KW"/>
</dbReference>
<comment type="pathway">
    <text evidence="4">Amino-acid biosynthesis; L-methionine biosynthesis via salvage pathway; S-methyl-5-thio-alpha-D-ribose 1-phosphate from S-methyl-5'-thioadenosine (phosphorylase route): step 1/1.</text>
</comment>
<comment type="subcellular location">
    <subcellularLocation>
        <location evidence="4">Cytoplasm</location>
    </subcellularLocation>
    <subcellularLocation>
        <location evidence="4">Nucleus</location>
    </subcellularLocation>
</comment>
<evidence type="ECO:0000256" key="2">
    <source>
        <dbReference type="ARBA" id="ARBA00022679"/>
    </source>
</evidence>
<feature type="site" description="Important for substrate specificity" evidence="4">
    <location>
        <position position="179"/>
    </location>
</feature>
<keyword evidence="7" id="KW-1185">Reference proteome</keyword>
<comment type="caution">
    <text evidence="6">The sequence shown here is derived from an EMBL/GenBank/DDBJ whole genome shotgun (WGS) entry which is preliminary data.</text>
</comment>
<reference evidence="6" key="1">
    <citation type="submission" date="2020-05" db="EMBL/GenBank/DDBJ databases">
        <title>Phylogenomic resolution of chytrid fungi.</title>
        <authorList>
            <person name="Stajich J.E."/>
            <person name="Amses K."/>
            <person name="Simmons R."/>
            <person name="Seto K."/>
            <person name="Myers J."/>
            <person name="Bonds A."/>
            <person name="Quandt C.A."/>
            <person name="Barry K."/>
            <person name="Liu P."/>
            <person name="Grigoriev I."/>
            <person name="Longcore J.E."/>
            <person name="James T.Y."/>
        </authorList>
    </citation>
    <scope>NUCLEOTIDE SEQUENCE</scope>
    <source>
        <strain evidence="6">JEL0513</strain>
    </source>
</reference>
<accession>A0AAD5SZU1</accession>
<comment type="similarity">
    <text evidence="4">Belongs to the PNP/MTAP phosphorylase family. MTAP subfamily.</text>
</comment>
<dbReference type="NCBIfam" id="TIGR01694">
    <property type="entry name" value="MTAP"/>
    <property type="match status" value="1"/>
</dbReference>
<dbReference type="EC" id="2.4.2.28" evidence="4"/>
<dbReference type="HAMAP" id="MF_01963">
    <property type="entry name" value="MTAP"/>
    <property type="match status" value="1"/>
</dbReference>
<feature type="binding site" evidence="4">
    <location>
        <begin position="96"/>
        <end position="97"/>
    </location>
    <ligand>
        <name>phosphate</name>
        <dbReference type="ChEBI" id="CHEBI:43474"/>
    </ligand>
</feature>
<dbReference type="CDD" id="cd09010">
    <property type="entry name" value="MTAP_SsMTAPII_like_MTIP"/>
    <property type="match status" value="1"/>
</dbReference>
<evidence type="ECO:0000256" key="4">
    <source>
        <dbReference type="HAMAP-Rule" id="MF_03155"/>
    </source>
</evidence>
<comment type="catalytic activity">
    <reaction evidence="4">
        <text>S-methyl-5'-thioadenosine + phosphate = 5-(methylsulfanyl)-alpha-D-ribose 1-phosphate + adenine</text>
        <dbReference type="Rhea" id="RHEA:11852"/>
        <dbReference type="ChEBI" id="CHEBI:16708"/>
        <dbReference type="ChEBI" id="CHEBI:17509"/>
        <dbReference type="ChEBI" id="CHEBI:43474"/>
        <dbReference type="ChEBI" id="CHEBI:58533"/>
        <dbReference type="EC" id="2.4.2.28"/>
    </reaction>
</comment>
<dbReference type="EMBL" id="JADGJH010001126">
    <property type="protein sequence ID" value="KAJ3118342.1"/>
    <property type="molecule type" value="Genomic_DNA"/>
</dbReference>
<dbReference type="InterPro" id="IPR018099">
    <property type="entry name" value="Purine_phosphorylase-2_CS"/>
</dbReference>
<name>A0AAD5SZU1_9FUNG</name>
<dbReference type="GO" id="GO:0017061">
    <property type="term" value="F:S-methyl-5-thioadenosine phosphorylase activity"/>
    <property type="evidence" value="ECO:0007669"/>
    <property type="project" value="UniProtKB-UniRule"/>
</dbReference>
<dbReference type="GO" id="GO:0005634">
    <property type="term" value="C:nucleus"/>
    <property type="evidence" value="ECO:0007669"/>
    <property type="project" value="UniProtKB-SubCell"/>
</dbReference>
<sequence length="305" mass="33102">MSGTLSEELSNIKIAVIGGSGLYSLDGLEVIGEVNPLTPWGYASDKIVVSRTTHGTKIAFLARHGRGHYLNPSEVPARANIAALKHLGVEVILAFSAVGSLQEEIAPRDFVIPSQIIDRTKGIRPSTFFDKGVVAHAMFADPFDASLATLIAEVAKTACPDVKFHTDKTLVCMEGPQFSTRAESNLYRSWGCDIINMSVVPESKLAREAEIAYQMICMSTDYDCWRVGEEAVNVAAVIANLGANSANAKNLLGQLIKHVEIGLEEGSLKSVVELKGSMRFSGITDPSKRDADQRAKLRYILPDYF</sequence>
<feature type="binding site" evidence="4">
    <location>
        <begin position="221"/>
        <end position="223"/>
    </location>
    <ligand>
        <name>substrate</name>
    </ligand>
</feature>
<keyword evidence="4" id="KW-0539">Nucleus</keyword>
<evidence type="ECO:0000256" key="3">
    <source>
        <dbReference type="ARBA" id="ARBA00022726"/>
    </source>
</evidence>
<dbReference type="Proteomes" id="UP001211907">
    <property type="component" value="Unassembled WGS sequence"/>
</dbReference>
<protein>
    <recommendedName>
        <fullName evidence="4">S-methyl-5'-thioadenosine phosphorylase</fullName>
        <ecNumber evidence="4">2.4.2.28</ecNumber>
    </recommendedName>
    <alternativeName>
        <fullName evidence="4">5'-methylthioadenosine phosphorylase</fullName>
        <shortName evidence="4">MTA phosphorylase</shortName>
        <shortName evidence="4">MTAP</shortName>
        <shortName evidence="4">MTAPase</shortName>
    </alternativeName>
</protein>
<feature type="binding site" evidence="4">
    <location>
        <position position="20"/>
    </location>
    <ligand>
        <name>phosphate</name>
        <dbReference type="ChEBI" id="CHEBI:43474"/>
    </ligand>
</feature>
<dbReference type="Pfam" id="PF01048">
    <property type="entry name" value="PNP_UDP_1"/>
    <property type="match status" value="1"/>
</dbReference>
<dbReference type="PROSITE" id="PS01240">
    <property type="entry name" value="PNP_MTAP_2"/>
    <property type="match status" value="1"/>
</dbReference>
<keyword evidence="4" id="KW-0963">Cytoplasm</keyword>
<dbReference type="GO" id="GO:0005829">
    <property type="term" value="C:cytosol"/>
    <property type="evidence" value="ECO:0007669"/>
    <property type="project" value="TreeGrafter"/>
</dbReference>
<dbReference type="AlphaFoldDB" id="A0AAD5SZU1"/>
<proteinExistence type="inferred from homology"/>
<comment type="function">
    <text evidence="4">Catalyzes the reversible phosphorylation of S-methyl-5'-thioadenosine (MTA) to adenine and 5-methylthioribose-1-phosphate. Involved in the breakdown of MTA, a major by-product of polyamine biosynthesis. Responsible for the first step in the methionine salvage pathway after MTA has been generated from S-adenosylmethionine. Has broad substrate specificity with 6-aminopurine nucleosides as preferred substrates.</text>
</comment>